<name>A0A9W6P7L7_9ACTN</name>
<dbReference type="Pfam" id="PF07103">
    <property type="entry name" value="DUF1365"/>
    <property type="match status" value="1"/>
</dbReference>
<accession>A0A9W6P7L7</accession>
<dbReference type="Proteomes" id="UP001165092">
    <property type="component" value="Unassembled WGS sequence"/>
</dbReference>
<feature type="region of interest" description="Disordered" evidence="1">
    <location>
        <begin position="244"/>
        <end position="266"/>
    </location>
</feature>
<protein>
    <submittedName>
        <fullName evidence="2">DUF1365 domain-containing protein</fullName>
    </submittedName>
</protein>
<reference evidence="2" key="1">
    <citation type="submission" date="2023-02" db="EMBL/GenBank/DDBJ databases">
        <title>Nocardiopsis ansamitocini NBRC 112285.</title>
        <authorList>
            <person name="Ichikawa N."/>
            <person name="Sato H."/>
            <person name="Tonouchi N."/>
        </authorList>
    </citation>
    <scope>NUCLEOTIDE SEQUENCE</scope>
    <source>
        <strain evidence="2">NBRC 112285</strain>
    </source>
</reference>
<proteinExistence type="predicted"/>
<evidence type="ECO:0000313" key="2">
    <source>
        <dbReference type="EMBL" id="GLU48502.1"/>
    </source>
</evidence>
<organism evidence="2 3">
    <name type="scientific">Nocardiopsis ansamitocini</name>
    <dbReference type="NCBI Taxonomy" id="1670832"/>
    <lineage>
        <taxon>Bacteria</taxon>
        <taxon>Bacillati</taxon>
        <taxon>Actinomycetota</taxon>
        <taxon>Actinomycetes</taxon>
        <taxon>Streptosporangiales</taxon>
        <taxon>Nocardiopsidaceae</taxon>
        <taxon>Nocardiopsis</taxon>
    </lineage>
</organism>
<dbReference type="PANTHER" id="PTHR33973:SF4">
    <property type="entry name" value="OS07G0153300 PROTEIN"/>
    <property type="match status" value="1"/>
</dbReference>
<dbReference type="InterPro" id="IPR010775">
    <property type="entry name" value="DUF1365"/>
</dbReference>
<dbReference type="EMBL" id="BSQG01000004">
    <property type="protein sequence ID" value="GLU48502.1"/>
    <property type="molecule type" value="Genomic_DNA"/>
</dbReference>
<dbReference type="PANTHER" id="PTHR33973">
    <property type="entry name" value="OS07G0153300 PROTEIN"/>
    <property type="match status" value="1"/>
</dbReference>
<keyword evidence="3" id="KW-1185">Reference proteome</keyword>
<gene>
    <name evidence="2" type="ORF">Nans01_28530</name>
</gene>
<comment type="caution">
    <text evidence="2">The sequence shown here is derived from an EMBL/GenBank/DDBJ whole genome shotgun (WGS) entry which is preliminary data.</text>
</comment>
<evidence type="ECO:0000256" key="1">
    <source>
        <dbReference type="SAM" id="MobiDB-lite"/>
    </source>
</evidence>
<feature type="compositionally biased region" description="Basic and acidic residues" evidence="1">
    <location>
        <begin position="254"/>
        <end position="266"/>
    </location>
</feature>
<sequence>MVTTDHAPRRPLAPGAALYEATVRHVRTEPVANSFDYGGYYWLVDLDHPPRLPFGLRWLARFDARDHGTVPAADLRTDIDSYLYDQGVDLTGGRVVMLCHARVLGHVFNPLTVYWCYQADGALCRVVAEVHNTYGQRHRYLLQVDDQGRADVAKTFYVSPFNPVDGHYRLSLPEPGDRLALTITLHRPGTAPFTASVRGRRRAATLPALLALALRHPVTPLVGAARIRIQGIKLFLRGLPIMPRPPSGVATPDDQQRAEKQGTRRS</sequence>
<evidence type="ECO:0000313" key="3">
    <source>
        <dbReference type="Proteomes" id="UP001165092"/>
    </source>
</evidence>
<dbReference type="AlphaFoldDB" id="A0A9W6P7L7"/>